<feature type="transmembrane region" description="Helical" evidence="1">
    <location>
        <begin position="100"/>
        <end position="121"/>
    </location>
</feature>
<feature type="transmembrane region" description="Helical" evidence="1">
    <location>
        <begin position="63"/>
        <end position="93"/>
    </location>
</feature>
<evidence type="ECO:0000313" key="2">
    <source>
        <dbReference type="EMBL" id="BAU93259.1"/>
    </source>
</evidence>
<gene>
    <name evidence="2" type="ORF">MPPM_4654</name>
</gene>
<sequence>MSPSGNAATADEPVIGQDGVRDGVRGVRARSPARIPLSLKLAYSAFMAVLVPVYLTQYGPTNFLYFCDIALILTLVGIWAESALLVSVCAVGLLAPQTLWVVDFAAEAAGTPLTGMTAYMFNRETSPFLRGLSLFHGWLPFLLVFLVWRLGYDRRAWTAWSALAVLVLFVCFFLMPPPRPDPGLTPVNINYVWGMGDHAAQTMMPAWAWFAGLVAGIPLLICWPTHRLLIRLIPKVPVTSPAASHGGSAPR</sequence>
<proteinExistence type="predicted"/>
<organism evidence="2 3">
    <name type="scientific">Methylorubrum populi</name>
    <dbReference type="NCBI Taxonomy" id="223967"/>
    <lineage>
        <taxon>Bacteria</taxon>
        <taxon>Pseudomonadati</taxon>
        <taxon>Pseudomonadota</taxon>
        <taxon>Alphaproteobacteria</taxon>
        <taxon>Hyphomicrobiales</taxon>
        <taxon>Methylobacteriaceae</taxon>
        <taxon>Methylorubrum</taxon>
    </lineage>
</organism>
<feature type="transmembrane region" description="Helical" evidence="1">
    <location>
        <begin position="133"/>
        <end position="150"/>
    </location>
</feature>
<evidence type="ECO:0000256" key="1">
    <source>
        <dbReference type="SAM" id="Phobius"/>
    </source>
</evidence>
<dbReference type="EMBL" id="AP014809">
    <property type="protein sequence ID" value="BAU93259.1"/>
    <property type="molecule type" value="Genomic_DNA"/>
</dbReference>
<accession>A0A160PIH9</accession>
<feature type="transmembrane region" description="Helical" evidence="1">
    <location>
        <begin position="206"/>
        <end position="225"/>
    </location>
</feature>
<name>A0A160PIH9_9HYPH</name>
<reference evidence="2 3" key="1">
    <citation type="journal article" date="2016" name="Genome Announc.">
        <title>Complete Genome Sequence of Methylobacterium populi P-1M, Isolated from Pink-Pigmented Household Biofilm.</title>
        <authorList>
            <person name="Morohoshi T."/>
            <person name="Ikeda T."/>
        </authorList>
    </citation>
    <scope>NUCLEOTIDE SEQUENCE [LARGE SCALE GENOMIC DNA]</scope>
    <source>
        <strain evidence="2 3">P-1M</strain>
    </source>
</reference>
<protein>
    <recommendedName>
        <fullName evidence="4">Membrane-associated protein</fullName>
    </recommendedName>
</protein>
<keyword evidence="1" id="KW-0472">Membrane</keyword>
<feature type="transmembrane region" description="Helical" evidence="1">
    <location>
        <begin position="37"/>
        <end position="57"/>
    </location>
</feature>
<evidence type="ECO:0000313" key="3">
    <source>
        <dbReference type="Proteomes" id="UP000218288"/>
    </source>
</evidence>
<keyword evidence="1" id="KW-0812">Transmembrane</keyword>
<keyword evidence="1" id="KW-1133">Transmembrane helix</keyword>
<evidence type="ECO:0008006" key="4">
    <source>
        <dbReference type="Google" id="ProtNLM"/>
    </source>
</evidence>
<dbReference type="AlphaFoldDB" id="A0A160PIH9"/>
<feature type="transmembrane region" description="Helical" evidence="1">
    <location>
        <begin position="157"/>
        <end position="175"/>
    </location>
</feature>
<dbReference type="Proteomes" id="UP000218288">
    <property type="component" value="Chromosome"/>
</dbReference>